<protein>
    <submittedName>
        <fullName evidence="1">Uncharacterized protein</fullName>
    </submittedName>
</protein>
<evidence type="ECO:0000313" key="2">
    <source>
        <dbReference type="Proteomes" id="UP000708208"/>
    </source>
</evidence>
<gene>
    <name evidence="1" type="ORF">AFUS01_LOCUS16322</name>
</gene>
<proteinExistence type="predicted"/>
<sequence length="114" mass="13188">MEGKQRKWHMTRVVEAQQHSRMLLGCEKKESKLGPGISFLSVLRPLPNHVVTVCSPSPASLVEPFQPPYKCQLSSHTGSSEYKVEDYLLPFDTWMLNYQPKPRHHLPLMELHHE</sequence>
<name>A0A8J2KLI9_9HEXA</name>
<dbReference type="Proteomes" id="UP000708208">
    <property type="component" value="Unassembled WGS sequence"/>
</dbReference>
<comment type="caution">
    <text evidence="1">The sequence shown here is derived from an EMBL/GenBank/DDBJ whole genome shotgun (WGS) entry which is preliminary data.</text>
</comment>
<accession>A0A8J2KLI9</accession>
<dbReference type="AlphaFoldDB" id="A0A8J2KLI9"/>
<keyword evidence="2" id="KW-1185">Reference proteome</keyword>
<reference evidence="1" key="1">
    <citation type="submission" date="2021-06" db="EMBL/GenBank/DDBJ databases">
        <authorList>
            <person name="Hodson N. C."/>
            <person name="Mongue J. A."/>
            <person name="Jaron S. K."/>
        </authorList>
    </citation>
    <scope>NUCLEOTIDE SEQUENCE</scope>
</reference>
<evidence type="ECO:0000313" key="1">
    <source>
        <dbReference type="EMBL" id="CAG7727481.1"/>
    </source>
</evidence>
<dbReference type="EMBL" id="CAJVCH010149085">
    <property type="protein sequence ID" value="CAG7727481.1"/>
    <property type="molecule type" value="Genomic_DNA"/>
</dbReference>
<organism evidence="1 2">
    <name type="scientific">Allacma fusca</name>
    <dbReference type="NCBI Taxonomy" id="39272"/>
    <lineage>
        <taxon>Eukaryota</taxon>
        <taxon>Metazoa</taxon>
        <taxon>Ecdysozoa</taxon>
        <taxon>Arthropoda</taxon>
        <taxon>Hexapoda</taxon>
        <taxon>Collembola</taxon>
        <taxon>Symphypleona</taxon>
        <taxon>Sminthuridae</taxon>
        <taxon>Allacma</taxon>
    </lineage>
</organism>